<dbReference type="InterPro" id="IPR000719">
    <property type="entry name" value="Prot_kinase_dom"/>
</dbReference>
<dbReference type="SUPFAM" id="SSF56112">
    <property type="entry name" value="Protein kinase-like (PK-like)"/>
    <property type="match status" value="1"/>
</dbReference>
<dbReference type="InterPro" id="IPR029787">
    <property type="entry name" value="Nucleotide_cyclase"/>
</dbReference>
<organism evidence="18">
    <name type="scientific">Gecarcinus lateralis</name>
    <name type="common">Blackback land crab</name>
    <dbReference type="NCBI Taxonomy" id="6769"/>
    <lineage>
        <taxon>Eukaryota</taxon>
        <taxon>Metazoa</taxon>
        <taxon>Ecdysozoa</taxon>
        <taxon>Arthropoda</taxon>
        <taxon>Crustacea</taxon>
        <taxon>Multicrustacea</taxon>
        <taxon>Malacostraca</taxon>
        <taxon>Eumalacostraca</taxon>
        <taxon>Eucarida</taxon>
        <taxon>Decapoda</taxon>
        <taxon>Pleocyemata</taxon>
        <taxon>Brachyura</taxon>
        <taxon>Eubrachyura</taxon>
        <taxon>Grapsoidea</taxon>
        <taxon>Gecarcinidae</taxon>
        <taxon>Gecarcinus</taxon>
    </lineage>
</organism>
<dbReference type="SUPFAM" id="SSF55073">
    <property type="entry name" value="Nucleotide cyclase"/>
    <property type="match status" value="1"/>
</dbReference>
<dbReference type="InterPro" id="IPR001054">
    <property type="entry name" value="A/G_cyclase"/>
</dbReference>
<dbReference type="GO" id="GO:0004016">
    <property type="term" value="F:adenylate cyclase activity"/>
    <property type="evidence" value="ECO:0007669"/>
    <property type="project" value="TreeGrafter"/>
</dbReference>
<feature type="compositionally biased region" description="Low complexity" evidence="15">
    <location>
        <begin position="1307"/>
        <end position="1318"/>
    </location>
</feature>
<evidence type="ECO:0000256" key="15">
    <source>
        <dbReference type="SAM" id="MobiDB-lite"/>
    </source>
</evidence>
<evidence type="ECO:0000256" key="12">
    <source>
        <dbReference type="ARBA" id="ARBA00023293"/>
    </source>
</evidence>
<dbReference type="Gene3D" id="3.40.50.2300">
    <property type="match status" value="2"/>
</dbReference>
<keyword evidence="11 13" id="KW-0456">Lyase</keyword>
<feature type="compositionally biased region" description="Pro residues" evidence="15">
    <location>
        <begin position="25"/>
        <end position="35"/>
    </location>
</feature>
<dbReference type="Pfam" id="PF00211">
    <property type="entry name" value="Guanylate_cyc"/>
    <property type="match status" value="1"/>
</dbReference>
<dbReference type="GO" id="GO:0001653">
    <property type="term" value="F:peptide receptor activity"/>
    <property type="evidence" value="ECO:0007669"/>
    <property type="project" value="TreeGrafter"/>
</dbReference>
<dbReference type="GO" id="GO:0004672">
    <property type="term" value="F:protein kinase activity"/>
    <property type="evidence" value="ECO:0007669"/>
    <property type="project" value="InterPro"/>
</dbReference>
<feature type="domain" description="Guanylate cyclase" evidence="17">
    <location>
        <begin position="984"/>
        <end position="1115"/>
    </location>
</feature>
<comment type="subcellular location">
    <subcellularLocation>
        <location evidence="2">Membrane</location>
        <topology evidence="2">Single-pass type I membrane protein</topology>
    </subcellularLocation>
</comment>
<feature type="region of interest" description="Disordered" evidence="15">
    <location>
        <begin position="1307"/>
        <end position="1349"/>
    </location>
</feature>
<dbReference type="InterPro" id="IPR011009">
    <property type="entry name" value="Kinase-like_dom_sf"/>
</dbReference>
<evidence type="ECO:0000256" key="4">
    <source>
        <dbReference type="ARBA" id="ARBA00022692"/>
    </source>
</evidence>
<protein>
    <recommendedName>
        <fullName evidence="3 14">Guanylate cyclase</fullName>
        <ecNumber evidence="3 14">4.6.1.2</ecNumber>
    </recommendedName>
</protein>
<dbReference type="PROSITE" id="PS50011">
    <property type="entry name" value="PROTEIN_KINASE_DOM"/>
    <property type="match status" value="1"/>
</dbReference>
<dbReference type="PANTHER" id="PTHR11920:SF474">
    <property type="entry name" value="RECEPTOR-TYPE GUANYLATE CYCLASE GYC76C"/>
    <property type="match status" value="1"/>
</dbReference>
<evidence type="ECO:0000256" key="14">
    <source>
        <dbReference type="RuleBase" id="RU003431"/>
    </source>
</evidence>
<sequence length="1349" mass="151122">MGMRGSHKKRRRGHEEAIPQYPASPHIPRPPPPCPRPSGWGLGPWRGTGVLWGVVGLLFLFCVVGEAEERRGLATRPTSLDVDPKVKWESPCISVTSWGKWPENVSDTDEKYLFVGFLPTRQGGRKERLGIKIPGAFTYSAEQVNEKGILPEGYKLKYEFFDTRGEEVMGSSIMVDLLCRNVSAVFGPEHTCFVEGTIAEGHNLPMLSYGCTNEIASKFKTFVRTNPSEIYVIRTAVAAMKHNNWTRFSVIYERDQESTKDTLVWEAERSNMTVNHVIPYDKDRLYLILDATKNATRIYVYVGHRNLVEQLLNVMAMTGMFPAGQGPKEYLLLYIENEEYNSDDWLQYIWGNIASEQKNKCRTKDLLPFDKAFMVVANRKPEFNEFSQRVREYNKRAPFCLGHDNNGNRPRDGRSVAVGLKAAPMLGPKHIPYLPSAHLYDSVQLYARVVAELYEELKDQNVSVREIASNGTLIKDKLRNITYESILGFNMTMNINATSEGKYSVYLFSDCPNATTTNCSLCLHKISDYHSENRSLDATAVRLDILDEPLCGYDGQKCDTGQLYQKQIAWVLGSILVLCLFISTILYRNWKYEQEIVGLQWRINQMDLTMSNNHVSAGSRQSLVSAVSFDLHGLWYQNLAKYKGAVVCVKMIPLNQKRPELSRNTMKEMRNMREMKQDNVCAFIGAYVEHNKVSTGGERAKVALVSEYCPRGSLLDILAMEDIKLDCLFISSLVHDLLRGMIFLHSHFGPHGNLKSSNCVVNSRWVLQITDYGLHDLRCETLNQLERDDQVQFHRQMLWRAPELLRKGIDAPGTKEGDVYSFGIIFHEVIGRQGPYGIYDGVANDDATDIIRKLKAGSTEAGSPYRPDLNKIVDMPYGADSSVRTAMQMSWSESSTERPTFRTLKLKLKGMKDKSKKGNLMDHMMQMMEQYSKNQEDLVAARTQALRDEERKTKDLLHRMLPTSVAASLMQGIAVEPQGFDAVTIYFSDIVGFTSLSAESTPYEVVTFLNDLYTLFDKIIRGYDVYKVETIGDAYMVVSGLPHPNNGRHAGEIASMALELLDGVQHKFVIHHRPEKKLLLRIGLHTGPVIAGVVGLTMPRYCLFGDTVNTASRMESNGEPLRIHISERCRDALENLGGYLTEKRGLVPMKGKGEVLTFWLNGAIKDAIQRREVSESLPPLLQLSDTEVGELRKRSPRLSSLGNRTSSVPRSMEDAGDLNGGPGGLVDDPPMRDSPGSKVFRRRCLSSNFRTSSVDNTPRGSLLCPPVTNTTERGSTPDSVPQSISLDGLNQSGLRLEVPALQTITAATSPSSSEPTLPLEDKRGVNFCPTARTGGASVPAHGNGERNPC</sequence>
<evidence type="ECO:0000259" key="17">
    <source>
        <dbReference type="PROSITE" id="PS50125"/>
    </source>
</evidence>
<dbReference type="GO" id="GO:0005524">
    <property type="term" value="F:ATP binding"/>
    <property type="evidence" value="ECO:0007669"/>
    <property type="project" value="InterPro"/>
</dbReference>
<dbReference type="InterPro" id="IPR050401">
    <property type="entry name" value="Cyclic_nucleotide_synthase"/>
</dbReference>
<evidence type="ECO:0000256" key="6">
    <source>
        <dbReference type="ARBA" id="ARBA00022741"/>
    </source>
</evidence>
<dbReference type="GO" id="GO:0005886">
    <property type="term" value="C:plasma membrane"/>
    <property type="evidence" value="ECO:0007669"/>
    <property type="project" value="TreeGrafter"/>
</dbReference>
<evidence type="ECO:0000256" key="13">
    <source>
        <dbReference type="RuleBase" id="RU000405"/>
    </source>
</evidence>
<keyword evidence="7" id="KW-1133">Transmembrane helix</keyword>
<evidence type="ECO:0000256" key="1">
    <source>
        <dbReference type="ARBA" id="ARBA00001436"/>
    </source>
</evidence>
<name>A2SW29_GECLA</name>
<comment type="similarity">
    <text evidence="13">Belongs to the adenylyl cyclase class-4/guanylyl cyclase family.</text>
</comment>
<keyword evidence="10" id="KW-0325">Glycoprotein</keyword>
<evidence type="ECO:0000256" key="10">
    <source>
        <dbReference type="ARBA" id="ARBA00023180"/>
    </source>
</evidence>
<dbReference type="GO" id="GO:0007168">
    <property type="term" value="P:receptor guanylyl cyclase signaling pathway"/>
    <property type="evidence" value="ECO:0007669"/>
    <property type="project" value="TreeGrafter"/>
</dbReference>
<dbReference type="FunFam" id="3.30.70.1230:FF:000019">
    <property type="entry name" value="Guanylate cyclase"/>
    <property type="match status" value="1"/>
</dbReference>
<evidence type="ECO:0000313" key="18">
    <source>
        <dbReference type="EMBL" id="ABC94530.1"/>
    </source>
</evidence>
<keyword evidence="6" id="KW-0547">Nucleotide-binding</keyword>
<dbReference type="Pfam" id="PF01094">
    <property type="entry name" value="ANF_receptor"/>
    <property type="match status" value="1"/>
</dbReference>
<dbReference type="Pfam" id="PF07714">
    <property type="entry name" value="PK_Tyr_Ser-Thr"/>
    <property type="match status" value="1"/>
</dbReference>
<feature type="region of interest" description="Disordered" evidence="15">
    <location>
        <begin position="1256"/>
        <end position="1282"/>
    </location>
</feature>
<dbReference type="GO" id="GO:0035556">
    <property type="term" value="P:intracellular signal transduction"/>
    <property type="evidence" value="ECO:0007669"/>
    <property type="project" value="InterPro"/>
</dbReference>
<dbReference type="EC" id="4.6.1.2" evidence="3 14"/>
<dbReference type="PROSITE" id="PS00452">
    <property type="entry name" value="GUANYLATE_CYCLASE_1"/>
    <property type="match status" value="1"/>
</dbReference>
<feature type="compositionally biased region" description="Polar residues" evidence="15">
    <location>
        <begin position="1197"/>
        <end position="1209"/>
    </location>
</feature>
<keyword evidence="8" id="KW-0472">Membrane</keyword>
<dbReference type="PANTHER" id="PTHR11920">
    <property type="entry name" value="GUANYLYL CYCLASE"/>
    <property type="match status" value="1"/>
</dbReference>
<dbReference type="CDD" id="cd07302">
    <property type="entry name" value="CHD"/>
    <property type="match status" value="1"/>
</dbReference>
<evidence type="ECO:0000256" key="9">
    <source>
        <dbReference type="ARBA" id="ARBA00023170"/>
    </source>
</evidence>
<feature type="region of interest" description="Disordered" evidence="15">
    <location>
        <begin position="1"/>
        <end position="35"/>
    </location>
</feature>
<dbReference type="PROSITE" id="PS50125">
    <property type="entry name" value="GUANYLATE_CYCLASE_2"/>
    <property type="match status" value="1"/>
</dbReference>
<evidence type="ECO:0000256" key="11">
    <source>
        <dbReference type="ARBA" id="ARBA00023239"/>
    </source>
</evidence>
<evidence type="ECO:0000256" key="2">
    <source>
        <dbReference type="ARBA" id="ARBA00004479"/>
    </source>
</evidence>
<feature type="region of interest" description="Disordered" evidence="15">
    <location>
        <begin position="1188"/>
        <end position="1236"/>
    </location>
</feature>
<feature type="compositionally biased region" description="Basic residues" evidence="15">
    <location>
        <begin position="1"/>
        <end position="12"/>
    </location>
</feature>
<accession>A2SW29</accession>
<keyword evidence="5" id="KW-0732">Signal</keyword>
<dbReference type="EMBL" id="DQ355435">
    <property type="protein sequence ID" value="ABC94530.1"/>
    <property type="molecule type" value="mRNA"/>
</dbReference>
<reference evidence="18" key="1">
    <citation type="journal article" date="2007" name="Comp. Biochem. Physiol.">
        <title>Guanylyl cyclases in the tropical land crab, Gecarcinus lateralis: cloning of soluble (NO-sensitive and -insensitive) and membrane receptor forms.</title>
        <authorList>
            <person name="Lee S.G."/>
            <person name="Kim H.-W."/>
            <person name="Mykles D.L."/>
        </authorList>
    </citation>
    <scope>NUCLEOTIDE SEQUENCE</scope>
</reference>
<evidence type="ECO:0000256" key="5">
    <source>
        <dbReference type="ARBA" id="ARBA00022729"/>
    </source>
</evidence>
<feature type="compositionally biased region" description="Polar residues" evidence="15">
    <location>
        <begin position="1267"/>
        <end position="1282"/>
    </location>
</feature>
<proteinExistence type="evidence at transcript level"/>
<evidence type="ECO:0000256" key="7">
    <source>
        <dbReference type="ARBA" id="ARBA00022989"/>
    </source>
</evidence>
<dbReference type="InterPro" id="IPR001245">
    <property type="entry name" value="Ser-Thr/Tyr_kinase_cat_dom"/>
</dbReference>
<evidence type="ECO:0000256" key="3">
    <source>
        <dbReference type="ARBA" id="ARBA00012202"/>
    </source>
</evidence>
<feature type="domain" description="Protein kinase" evidence="16">
    <location>
        <begin position="609"/>
        <end position="911"/>
    </location>
</feature>
<dbReference type="Gene3D" id="1.10.510.10">
    <property type="entry name" value="Transferase(Phosphotransferase) domain 1"/>
    <property type="match status" value="1"/>
</dbReference>
<evidence type="ECO:0000259" key="16">
    <source>
        <dbReference type="PROSITE" id="PS50011"/>
    </source>
</evidence>
<comment type="catalytic activity">
    <reaction evidence="1 14">
        <text>GTP = 3',5'-cyclic GMP + diphosphate</text>
        <dbReference type="Rhea" id="RHEA:13665"/>
        <dbReference type="ChEBI" id="CHEBI:33019"/>
        <dbReference type="ChEBI" id="CHEBI:37565"/>
        <dbReference type="ChEBI" id="CHEBI:57746"/>
        <dbReference type="EC" id="4.6.1.2"/>
    </reaction>
</comment>
<dbReference type="InterPro" id="IPR001828">
    <property type="entry name" value="ANF_lig-bd_rcpt"/>
</dbReference>
<dbReference type="Gene3D" id="3.30.70.1230">
    <property type="entry name" value="Nucleotide cyclase"/>
    <property type="match status" value="1"/>
</dbReference>
<dbReference type="GO" id="GO:0004383">
    <property type="term" value="F:guanylate cyclase activity"/>
    <property type="evidence" value="ECO:0007669"/>
    <property type="project" value="UniProtKB-EC"/>
</dbReference>
<keyword evidence="12 14" id="KW-0141">cGMP biosynthesis</keyword>
<keyword evidence="9 18" id="KW-0675">Receptor</keyword>
<keyword evidence="4" id="KW-0812">Transmembrane</keyword>
<evidence type="ECO:0000256" key="8">
    <source>
        <dbReference type="ARBA" id="ARBA00023136"/>
    </source>
</evidence>
<dbReference type="SUPFAM" id="SSF53822">
    <property type="entry name" value="Periplasmic binding protein-like I"/>
    <property type="match status" value="1"/>
</dbReference>
<dbReference type="InterPro" id="IPR028082">
    <property type="entry name" value="Peripla_BP_I"/>
</dbReference>
<dbReference type="SMART" id="SM00044">
    <property type="entry name" value="CYCc"/>
    <property type="match status" value="1"/>
</dbReference>
<dbReference type="InterPro" id="IPR018297">
    <property type="entry name" value="A/G_cyclase_CS"/>
</dbReference>